<feature type="non-terminal residue" evidence="1">
    <location>
        <position position="1"/>
    </location>
</feature>
<name>A0A426YGC1_ENSVE</name>
<gene>
    <name evidence="1" type="ORF">B296_00026598</name>
</gene>
<accession>A0A426YGC1</accession>
<protein>
    <submittedName>
        <fullName evidence="1">Uncharacterized protein</fullName>
    </submittedName>
</protein>
<sequence>CSQALCTIGDCPCGRRYCPRATPRGWAGDTLQVGVALQSALTAGGLVALAGSCPYGWLPLQGALAIADRPCRGLTMASRPCKGPGYGLSPLHGARSWHPSSFLVAFIAKT</sequence>
<dbReference type="AlphaFoldDB" id="A0A426YGC1"/>
<evidence type="ECO:0000313" key="1">
    <source>
        <dbReference type="EMBL" id="RRT50778.1"/>
    </source>
</evidence>
<evidence type="ECO:0000313" key="2">
    <source>
        <dbReference type="Proteomes" id="UP000287651"/>
    </source>
</evidence>
<reference evidence="1 2" key="1">
    <citation type="journal article" date="2014" name="Agronomy (Basel)">
        <title>A Draft Genome Sequence for Ensete ventricosum, the Drought-Tolerant Tree Against Hunger.</title>
        <authorList>
            <person name="Harrison J."/>
            <person name="Moore K.A."/>
            <person name="Paszkiewicz K."/>
            <person name="Jones T."/>
            <person name="Grant M."/>
            <person name="Ambacheew D."/>
            <person name="Muzemil S."/>
            <person name="Studholme D.J."/>
        </authorList>
    </citation>
    <scope>NUCLEOTIDE SEQUENCE [LARGE SCALE GENOMIC DNA]</scope>
</reference>
<proteinExistence type="predicted"/>
<dbReference type="EMBL" id="AMZH03012575">
    <property type="protein sequence ID" value="RRT50778.1"/>
    <property type="molecule type" value="Genomic_DNA"/>
</dbReference>
<organism evidence="1 2">
    <name type="scientific">Ensete ventricosum</name>
    <name type="common">Abyssinian banana</name>
    <name type="synonym">Musa ensete</name>
    <dbReference type="NCBI Taxonomy" id="4639"/>
    <lineage>
        <taxon>Eukaryota</taxon>
        <taxon>Viridiplantae</taxon>
        <taxon>Streptophyta</taxon>
        <taxon>Embryophyta</taxon>
        <taxon>Tracheophyta</taxon>
        <taxon>Spermatophyta</taxon>
        <taxon>Magnoliopsida</taxon>
        <taxon>Liliopsida</taxon>
        <taxon>Zingiberales</taxon>
        <taxon>Musaceae</taxon>
        <taxon>Ensete</taxon>
    </lineage>
</organism>
<dbReference type="Proteomes" id="UP000287651">
    <property type="component" value="Unassembled WGS sequence"/>
</dbReference>
<comment type="caution">
    <text evidence="1">The sequence shown here is derived from an EMBL/GenBank/DDBJ whole genome shotgun (WGS) entry which is preliminary data.</text>
</comment>